<protein>
    <recommendedName>
        <fullName evidence="5">DNA repair protein</fullName>
    </recommendedName>
</protein>
<accession>A0A0E3R9E5</accession>
<dbReference type="RefSeq" id="WP_048039369.1">
    <property type="nucleotide sequence ID" value="NZ_CP009511.1"/>
</dbReference>
<dbReference type="InterPro" id="IPR041528">
    <property type="entry name" value="Cas6b_N"/>
</dbReference>
<feature type="domain" description="Cas6b N-terminal" evidence="2">
    <location>
        <begin position="1"/>
        <end position="98"/>
    </location>
</feature>
<dbReference type="HOGENOM" id="CLU_086561_0_0_2"/>
<dbReference type="Pfam" id="PF17262">
    <property type="entry name" value="Cas6b_C"/>
    <property type="match status" value="1"/>
</dbReference>
<dbReference type="Proteomes" id="UP000033116">
    <property type="component" value="Chromosome"/>
</dbReference>
<organism evidence="3 4">
    <name type="scientific">Methanosarcina mazei SarPi</name>
    <dbReference type="NCBI Taxonomy" id="1434115"/>
    <lineage>
        <taxon>Archaea</taxon>
        <taxon>Methanobacteriati</taxon>
        <taxon>Methanobacteriota</taxon>
        <taxon>Stenosarchaea group</taxon>
        <taxon>Methanomicrobia</taxon>
        <taxon>Methanosarcinales</taxon>
        <taxon>Methanosarcinaceae</taxon>
        <taxon>Methanosarcina</taxon>
    </lineage>
</organism>
<dbReference type="InterPro" id="IPR020209">
    <property type="entry name" value="Cas6b_C"/>
</dbReference>
<dbReference type="Pfam" id="PF17955">
    <property type="entry name" value="Cas6b_N"/>
    <property type="match status" value="1"/>
</dbReference>
<evidence type="ECO:0000313" key="4">
    <source>
        <dbReference type="Proteomes" id="UP000033116"/>
    </source>
</evidence>
<evidence type="ECO:0000313" key="3">
    <source>
        <dbReference type="EMBL" id="AKB60698.1"/>
    </source>
</evidence>
<feature type="domain" description="Cas6b C-terminal" evidence="1">
    <location>
        <begin position="106"/>
        <end position="216"/>
    </location>
</feature>
<dbReference type="GeneID" id="24863845"/>
<proteinExistence type="predicted"/>
<reference evidence="3 4" key="1">
    <citation type="submission" date="2014-07" db="EMBL/GenBank/DDBJ databases">
        <title>Methanogenic archaea and the global carbon cycle.</title>
        <authorList>
            <person name="Henriksen J.R."/>
            <person name="Luke J."/>
            <person name="Reinhart S."/>
            <person name="Benedict M.N."/>
            <person name="Youngblut N.D."/>
            <person name="Metcalf M.E."/>
            <person name="Whitaker R.J."/>
            <person name="Metcalf W.W."/>
        </authorList>
    </citation>
    <scope>NUCLEOTIDE SEQUENCE [LARGE SCALE GENOMIC DNA]</scope>
    <source>
        <strain evidence="3 4">SarPi</strain>
    </source>
</reference>
<evidence type="ECO:0000259" key="1">
    <source>
        <dbReference type="Pfam" id="PF17262"/>
    </source>
</evidence>
<gene>
    <name evidence="3" type="ORF">MSMAP_0713</name>
</gene>
<name>A0A0E3R9E5_METMZ</name>
<evidence type="ECO:0000259" key="2">
    <source>
        <dbReference type="Pfam" id="PF17955"/>
    </source>
</evidence>
<dbReference type="EMBL" id="CP009511">
    <property type="protein sequence ID" value="AKB60698.1"/>
    <property type="molecule type" value="Genomic_DNA"/>
</dbReference>
<evidence type="ECO:0008006" key="5">
    <source>
        <dbReference type="Google" id="ProtNLM"/>
    </source>
</evidence>
<dbReference type="AlphaFoldDB" id="A0A0E3R9E5"/>
<dbReference type="PATRIC" id="fig|1434115.4.peg.880"/>
<sequence length="216" mass="24983">MYINYTCLQYPDVRLRMRDGSKLRGFFAKKYSSEELMHNHKEDKNIYRYPLVQYKVIDSIPTLLGLDEGSNLILDIGICEEEISIEGARFCLDRAEIITESTFFGTTDRINQYVFKTPWLALNQENITKYNAADEIEKDDLLTKILIGNLLSMAKYLNFRVEDEIRVKLNVKPMRLNFKGKVMAGFRGEFKSNFSLPDYIGIGKSVSRGYGSIKKI</sequence>